<evidence type="ECO:0000256" key="5">
    <source>
        <dbReference type="ARBA" id="ARBA00022989"/>
    </source>
</evidence>
<proteinExistence type="predicted"/>
<accession>C7LZN2</accession>
<keyword evidence="2" id="KW-1003">Cell membrane</keyword>
<keyword evidence="4" id="KW-0378">Hydrolase</keyword>
<dbReference type="RefSeq" id="WP_015798676.1">
    <property type="nucleotide sequence ID" value="NC_013124.1"/>
</dbReference>
<evidence type="ECO:0000259" key="8">
    <source>
        <dbReference type="SMART" id="SM00014"/>
    </source>
</evidence>
<evidence type="ECO:0000256" key="7">
    <source>
        <dbReference type="SAM" id="Phobius"/>
    </source>
</evidence>
<protein>
    <submittedName>
        <fullName evidence="9">Phosphoesterase PA-phosphatase related</fullName>
    </submittedName>
</protein>
<dbReference type="AlphaFoldDB" id="C7LZN2"/>
<keyword evidence="6 7" id="KW-0472">Membrane</keyword>
<evidence type="ECO:0000313" key="9">
    <source>
        <dbReference type="EMBL" id="ACU54190.1"/>
    </source>
</evidence>
<dbReference type="PANTHER" id="PTHR14969:SF62">
    <property type="entry name" value="DECAPRENYLPHOSPHORYL-5-PHOSPHORIBOSE PHOSPHATASE RV3807C-RELATED"/>
    <property type="match status" value="1"/>
</dbReference>
<dbReference type="SUPFAM" id="SSF48317">
    <property type="entry name" value="Acid phosphatase/Vanadium-dependent haloperoxidase"/>
    <property type="match status" value="1"/>
</dbReference>
<keyword evidence="3 7" id="KW-0812">Transmembrane</keyword>
<dbReference type="HOGENOM" id="CLU_072573_8_0_11"/>
<feature type="transmembrane region" description="Helical" evidence="7">
    <location>
        <begin position="62"/>
        <end position="83"/>
    </location>
</feature>
<feature type="transmembrane region" description="Helical" evidence="7">
    <location>
        <begin position="160"/>
        <end position="185"/>
    </location>
</feature>
<dbReference type="OrthoDB" id="5243958at2"/>
<dbReference type="InterPro" id="IPR036938">
    <property type="entry name" value="PAP2/HPO_sf"/>
</dbReference>
<dbReference type="KEGG" id="afo:Afer_1259"/>
<evidence type="ECO:0000256" key="3">
    <source>
        <dbReference type="ARBA" id="ARBA00022692"/>
    </source>
</evidence>
<evidence type="ECO:0000256" key="6">
    <source>
        <dbReference type="ARBA" id="ARBA00023136"/>
    </source>
</evidence>
<evidence type="ECO:0000313" key="10">
    <source>
        <dbReference type="Proteomes" id="UP000000771"/>
    </source>
</evidence>
<gene>
    <name evidence="9" type="ordered locus">Afer_1259</name>
</gene>
<comment type="subcellular location">
    <subcellularLocation>
        <location evidence="1">Cell membrane</location>
        <topology evidence="1">Multi-pass membrane protein</topology>
    </subcellularLocation>
</comment>
<evidence type="ECO:0000256" key="1">
    <source>
        <dbReference type="ARBA" id="ARBA00004651"/>
    </source>
</evidence>
<evidence type="ECO:0000256" key="4">
    <source>
        <dbReference type="ARBA" id="ARBA00022801"/>
    </source>
</evidence>
<organism evidence="9 10">
    <name type="scientific">Acidimicrobium ferrooxidans (strain DSM 10331 / JCM 15462 / NBRC 103882 / ICP)</name>
    <dbReference type="NCBI Taxonomy" id="525909"/>
    <lineage>
        <taxon>Bacteria</taxon>
        <taxon>Bacillati</taxon>
        <taxon>Actinomycetota</taxon>
        <taxon>Acidimicrobiia</taxon>
        <taxon>Acidimicrobiales</taxon>
        <taxon>Acidimicrobiaceae</taxon>
        <taxon>Acidimicrobium</taxon>
    </lineage>
</organism>
<feature type="domain" description="Phosphatidic acid phosphatase type 2/haloperoxidase" evidence="8">
    <location>
        <begin position="62"/>
        <end position="175"/>
    </location>
</feature>
<dbReference type="SMART" id="SM00014">
    <property type="entry name" value="acidPPc"/>
    <property type="match status" value="1"/>
</dbReference>
<name>C7LZN2_ACIFD</name>
<dbReference type="PANTHER" id="PTHR14969">
    <property type="entry name" value="SPHINGOSINE-1-PHOSPHATE PHOSPHOHYDROLASE"/>
    <property type="match status" value="1"/>
</dbReference>
<dbReference type="EMBL" id="CP001631">
    <property type="protein sequence ID" value="ACU54190.1"/>
    <property type="molecule type" value="Genomic_DNA"/>
</dbReference>
<evidence type="ECO:0000256" key="2">
    <source>
        <dbReference type="ARBA" id="ARBA00022475"/>
    </source>
</evidence>
<dbReference type="Proteomes" id="UP000000771">
    <property type="component" value="Chromosome"/>
</dbReference>
<feature type="transmembrane region" description="Helical" evidence="7">
    <location>
        <begin position="109"/>
        <end position="128"/>
    </location>
</feature>
<dbReference type="Pfam" id="PF01569">
    <property type="entry name" value="PAP2"/>
    <property type="match status" value="1"/>
</dbReference>
<feature type="transmembrane region" description="Helical" evidence="7">
    <location>
        <begin position="32"/>
        <end position="50"/>
    </location>
</feature>
<dbReference type="Gene3D" id="1.20.144.10">
    <property type="entry name" value="Phosphatidic acid phosphatase type 2/haloperoxidase"/>
    <property type="match status" value="1"/>
</dbReference>
<dbReference type="GO" id="GO:0016787">
    <property type="term" value="F:hydrolase activity"/>
    <property type="evidence" value="ECO:0007669"/>
    <property type="project" value="UniProtKB-KW"/>
</dbReference>
<dbReference type="GO" id="GO:0005886">
    <property type="term" value="C:plasma membrane"/>
    <property type="evidence" value="ECO:0007669"/>
    <property type="project" value="UniProtKB-SubCell"/>
</dbReference>
<sequence length="211" mass="22837">MGELEHLNDEAYLDVNRIARETGWAHGAMAQYAHFVGVGVLAVVLLVAWWRARSRRQAPRAVAGVLWAAGGTVLAWVIAHYVLKPLVGERRPYVTLHHVEVLLARSGGYSFPSGHATVAGAVIVGLWLARDRLMAWIATIAGLLLAFGRVYVGVHYPGDVLAGLVLGGVVVWVGWRPAVGLLTAFDDFLLTRTPFAWLVESRRTSVGGGRA</sequence>
<dbReference type="STRING" id="525909.Afer_1259"/>
<reference evidence="9 10" key="1">
    <citation type="journal article" date="2009" name="Stand. Genomic Sci.">
        <title>Complete genome sequence of Acidimicrobium ferrooxidans type strain (ICP).</title>
        <authorList>
            <person name="Clum A."/>
            <person name="Nolan M."/>
            <person name="Lang E."/>
            <person name="Glavina Del Rio T."/>
            <person name="Tice H."/>
            <person name="Copeland A."/>
            <person name="Cheng J.F."/>
            <person name="Lucas S."/>
            <person name="Chen F."/>
            <person name="Bruce D."/>
            <person name="Goodwin L."/>
            <person name="Pitluck S."/>
            <person name="Ivanova N."/>
            <person name="Mavrommatis K."/>
            <person name="Mikhailova N."/>
            <person name="Pati A."/>
            <person name="Chen A."/>
            <person name="Palaniappan K."/>
            <person name="Goker M."/>
            <person name="Spring S."/>
            <person name="Land M."/>
            <person name="Hauser L."/>
            <person name="Chang Y.J."/>
            <person name="Jeffries C.C."/>
            <person name="Chain P."/>
            <person name="Bristow J."/>
            <person name="Eisen J.A."/>
            <person name="Markowitz V."/>
            <person name="Hugenholtz P."/>
            <person name="Kyrpides N.C."/>
            <person name="Klenk H.P."/>
            <person name="Lapidus A."/>
        </authorList>
    </citation>
    <scope>NUCLEOTIDE SEQUENCE [LARGE SCALE GENOMIC DNA]</scope>
    <source>
        <strain evidence="10">DSM 10331 / JCM 15462 / NBRC 103882 / ICP</strain>
    </source>
</reference>
<dbReference type="eggNOG" id="COG0671">
    <property type="taxonomic scope" value="Bacteria"/>
</dbReference>
<feature type="transmembrane region" description="Helical" evidence="7">
    <location>
        <begin position="135"/>
        <end position="154"/>
    </location>
</feature>
<keyword evidence="5 7" id="KW-1133">Transmembrane helix</keyword>
<dbReference type="InterPro" id="IPR000326">
    <property type="entry name" value="PAP2/HPO"/>
</dbReference>
<keyword evidence="10" id="KW-1185">Reference proteome</keyword>